<protein>
    <submittedName>
        <fullName evidence="1">Uncharacterized protein</fullName>
    </submittedName>
</protein>
<reference evidence="1 2" key="1">
    <citation type="journal article" date="2021" name="Commun. Biol.">
        <title>Genomic insights into the host specific adaptation of the Pneumocystis genus.</title>
        <authorList>
            <person name="Cisse O.H."/>
            <person name="Ma L."/>
            <person name="Dekker J.P."/>
            <person name="Khil P.P."/>
            <person name="Youn J.-H."/>
            <person name="Brenchley J.M."/>
            <person name="Blair R."/>
            <person name="Pahar B."/>
            <person name="Chabe M."/>
            <person name="Van Rompay K.K.A."/>
            <person name="Keesler R."/>
            <person name="Sukura A."/>
            <person name="Hirsch V."/>
            <person name="Kutty G."/>
            <person name="Liu Y."/>
            <person name="Peng L."/>
            <person name="Chen J."/>
            <person name="Song J."/>
            <person name="Weissenbacher-Lang C."/>
            <person name="Xu J."/>
            <person name="Upham N.S."/>
            <person name="Stajich J.E."/>
            <person name="Cuomo C.A."/>
            <person name="Cushion M.T."/>
            <person name="Kovacs J.A."/>
        </authorList>
    </citation>
    <scope>NUCLEOTIDE SEQUENCE [LARGE SCALE GENOMIC DNA]</scope>
    <source>
        <strain evidence="1 2">RABM</strain>
    </source>
</reference>
<dbReference type="EMBL" id="JABTEG010000001">
    <property type="protein sequence ID" value="KAG4306237.1"/>
    <property type="molecule type" value="Genomic_DNA"/>
</dbReference>
<sequence length="743" mass="86006">MSMDDVFYVKNLEKTDPNGWRFVVEETGRQRWEYIKNVKEREEKPQTPIERYHLGMDTGAPELPFAKTPIESAKNGFMFYQRLQTEHGNWGCEYGGPMFLLPGLVIAMYITKIPFPDEMRIEIIRYLANHANKEDGGWGIHTEGKSTVFGTALNYVVLRILGLEPDHPITLKARAKLIEFGGAIGCPQWGKFWLAVLNCYGWEGINPILPEFWMLPEWMPFHPSRWWVHTRAVYLPMGFIYAHLDPLIESLREELYTQPYSSIDFSKHRNTVSPLDLYIPHTIFLRVINSIMTFYHRIIRPSWIKNIASKRAYDLIEYENKNTNFLCIGPVNFSIHILAVYWKEGPDSYAFRCHKERIADFLWVSKEGMMMNGTNGVQLWDTSFSVQALVESGLAEEPEFRDSMIKALNFLDKCQIRKDCDDQQKCYRHQRKGAWPFSTQEQGYTVSDCTAEGLKAVLFLQKLNSFPKQISFERLKDSVDILLSLQNKDGGFASYELIRGPLYLESINPSEVFGNIMIEHSYPECTTAVVTGLCHFRLIYPDYRGSEINRSVKNAIEFIKASQRPDGSWYGSWAICFTYATMFSLESLSCVQDFYENSFHSRKACDFLIKSLSCVQDFYENSFHSRKACDFLISKQESDGGWSESYESCVHGVWVKHPNGSQVVQTAWACIGLMYANYPDETPIKKGIKLIMSRQQRNGEWKQEGIEGVFNKNCMISYPNYKFNFTIKALGMYSKRYNNSSDF</sequence>
<name>A0ACB7CHE3_9ASCO</name>
<evidence type="ECO:0000313" key="1">
    <source>
        <dbReference type="EMBL" id="KAG4306237.1"/>
    </source>
</evidence>
<accession>A0ACB7CHE3</accession>
<keyword evidence="2" id="KW-1185">Reference proteome</keyword>
<proteinExistence type="predicted"/>
<organism evidence="1 2">
    <name type="scientific">Pneumocystis oryctolagi</name>
    <dbReference type="NCBI Taxonomy" id="42067"/>
    <lineage>
        <taxon>Eukaryota</taxon>
        <taxon>Fungi</taxon>
        <taxon>Dikarya</taxon>
        <taxon>Ascomycota</taxon>
        <taxon>Taphrinomycotina</taxon>
        <taxon>Pneumocystomycetes</taxon>
        <taxon>Pneumocystaceae</taxon>
        <taxon>Pneumocystis</taxon>
    </lineage>
</organism>
<dbReference type="Proteomes" id="UP000768646">
    <property type="component" value="Unassembled WGS sequence"/>
</dbReference>
<evidence type="ECO:0000313" key="2">
    <source>
        <dbReference type="Proteomes" id="UP000768646"/>
    </source>
</evidence>
<comment type="caution">
    <text evidence="1">The sequence shown here is derived from an EMBL/GenBank/DDBJ whole genome shotgun (WGS) entry which is preliminary data.</text>
</comment>
<gene>
    <name evidence="1" type="ORF">PORY_000225</name>
</gene>